<protein>
    <submittedName>
        <fullName evidence="2">Uncharacterized protein</fullName>
    </submittedName>
</protein>
<feature type="transmembrane region" description="Helical" evidence="1">
    <location>
        <begin position="94"/>
        <end position="120"/>
    </location>
</feature>
<gene>
    <name evidence="2" type="ORF">SEMRO_349_G123340.1</name>
</gene>
<dbReference type="EMBL" id="CAICTM010000348">
    <property type="protein sequence ID" value="CAB9508477.1"/>
    <property type="molecule type" value="Genomic_DNA"/>
</dbReference>
<organism evidence="2 3">
    <name type="scientific">Seminavis robusta</name>
    <dbReference type="NCBI Taxonomy" id="568900"/>
    <lineage>
        <taxon>Eukaryota</taxon>
        <taxon>Sar</taxon>
        <taxon>Stramenopiles</taxon>
        <taxon>Ochrophyta</taxon>
        <taxon>Bacillariophyta</taxon>
        <taxon>Bacillariophyceae</taxon>
        <taxon>Bacillariophycidae</taxon>
        <taxon>Naviculales</taxon>
        <taxon>Naviculaceae</taxon>
        <taxon>Seminavis</taxon>
    </lineage>
</organism>
<accession>A0A9N8DTN7</accession>
<evidence type="ECO:0000313" key="3">
    <source>
        <dbReference type="Proteomes" id="UP001153069"/>
    </source>
</evidence>
<dbReference type="Proteomes" id="UP001153069">
    <property type="component" value="Unassembled WGS sequence"/>
</dbReference>
<feature type="transmembrane region" description="Helical" evidence="1">
    <location>
        <begin position="20"/>
        <end position="38"/>
    </location>
</feature>
<comment type="caution">
    <text evidence="2">The sequence shown here is derived from an EMBL/GenBank/DDBJ whole genome shotgun (WGS) entry which is preliminary data.</text>
</comment>
<proteinExistence type="predicted"/>
<keyword evidence="1" id="KW-0812">Transmembrane</keyword>
<name>A0A9N8DTN7_9STRA</name>
<keyword evidence="1" id="KW-0472">Membrane</keyword>
<keyword evidence="3" id="KW-1185">Reference proteome</keyword>
<keyword evidence="1" id="KW-1133">Transmembrane helix</keyword>
<reference evidence="2" key="1">
    <citation type="submission" date="2020-06" db="EMBL/GenBank/DDBJ databases">
        <authorList>
            <consortium name="Plant Systems Biology data submission"/>
        </authorList>
    </citation>
    <scope>NUCLEOTIDE SEQUENCE</scope>
    <source>
        <strain evidence="2">D6</strain>
    </source>
</reference>
<evidence type="ECO:0000256" key="1">
    <source>
        <dbReference type="SAM" id="Phobius"/>
    </source>
</evidence>
<dbReference type="AlphaFoldDB" id="A0A9N8DTN7"/>
<evidence type="ECO:0000313" key="2">
    <source>
        <dbReference type="EMBL" id="CAB9508477.1"/>
    </source>
</evidence>
<sequence>MIPTFLVNHFSDQVCVSQSLLLAIVSIAVAISQFVEAVDQARRSTVRQLLITEKAIDDAAEEAQLQLGLCMLAVSNVHQVATWTVEFSQHWMSWLVYAIVFASPMQVLVYSGVIILVGLIDLVTFVTASSELGSAMITFYAVCWNLLQWASEEDRAPAYVPKRFRGTKLYQRWVLIKASAAAAAVRRGAQAIKSVIAEIVQSHERTVQETVRSIPNGDRWDEDDEDGPYTTAANKHAKGSAPSMLWDLDKTNQHHRPTTFQLFMRFLHALKGGAGLGWSEGSPIVAMQLVLLSLSGSFNNSSRDHSYDTDSVLIAIDNCSSRCITNCMQDFIDTPKKVNVSVQGIGGTVMATYKGTVSHALSATVPTALGGRGK</sequence>